<name>A0A4D6XUX9_9GAMM</name>
<keyword evidence="2" id="KW-1185">Reference proteome</keyword>
<dbReference type="AlphaFoldDB" id="A0A4D6XUX9"/>
<sequence>MIYKNLINKNLLNFYLKKIKINTDFFKNTFIFSKFINIKNYFFNTSIRNVPNKTINIVYYYTYIKNY</sequence>
<evidence type="ECO:0000313" key="1">
    <source>
        <dbReference type="EMBL" id="QCI19167.1"/>
    </source>
</evidence>
<gene>
    <name evidence="1" type="ORF">D9V65_00120</name>
</gene>
<accession>A0A4D6XUX9</accession>
<reference evidence="1 2" key="1">
    <citation type="submission" date="2018-10" db="EMBL/GenBank/DDBJ databases">
        <title>Comparative functional genomics of the obligate endosymbiont Buchnera aphidicola.</title>
        <authorList>
            <person name="Chong R.A."/>
        </authorList>
    </citation>
    <scope>NUCLEOTIDE SEQUENCE [LARGE SCALE GENOMIC DNA]</scope>
    <source>
        <strain evidence="1 2">Aoe</strain>
    </source>
</reference>
<protein>
    <submittedName>
        <fullName evidence="1">Uncharacterized protein</fullName>
    </submittedName>
</protein>
<dbReference type="Proteomes" id="UP000298677">
    <property type="component" value="Chromosome"/>
</dbReference>
<dbReference type="EMBL" id="CP033012">
    <property type="protein sequence ID" value="QCI19167.1"/>
    <property type="molecule type" value="Genomic_DNA"/>
</dbReference>
<proteinExistence type="predicted"/>
<evidence type="ECO:0000313" key="2">
    <source>
        <dbReference type="Proteomes" id="UP000298677"/>
    </source>
</evidence>
<organism evidence="1 2">
    <name type="scientific">Buchnera aphidicola</name>
    <name type="common">Anoecia oenotherae</name>
    <dbReference type="NCBI Taxonomy" id="1241833"/>
    <lineage>
        <taxon>Bacteria</taxon>
        <taxon>Pseudomonadati</taxon>
        <taxon>Pseudomonadota</taxon>
        <taxon>Gammaproteobacteria</taxon>
        <taxon>Enterobacterales</taxon>
        <taxon>Erwiniaceae</taxon>
        <taxon>Buchnera</taxon>
    </lineage>
</organism>